<dbReference type="RefSeq" id="XP_013239843.1">
    <property type="nucleotide sequence ID" value="XM_013384389.1"/>
</dbReference>
<organism evidence="1 2">
    <name type="scientific">Tilletiaria anomala (strain ATCC 24038 / CBS 436.72 / UBC 951)</name>
    <dbReference type="NCBI Taxonomy" id="1037660"/>
    <lineage>
        <taxon>Eukaryota</taxon>
        <taxon>Fungi</taxon>
        <taxon>Dikarya</taxon>
        <taxon>Basidiomycota</taxon>
        <taxon>Ustilaginomycotina</taxon>
        <taxon>Exobasidiomycetes</taxon>
        <taxon>Georgefischeriales</taxon>
        <taxon>Tilletiariaceae</taxon>
        <taxon>Tilletiaria</taxon>
    </lineage>
</organism>
<keyword evidence="2" id="KW-1185">Reference proteome</keyword>
<evidence type="ECO:0000313" key="2">
    <source>
        <dbReference type="Proteomes" id="UP000027361"/>
    </source>
</evidence>
<accession>A0A066V5Z5</accession>
<sequence>MSRRHDKRNFQGPKHGLIVPVKVQKRLLAQTRLRVFDCPAQGTLTFLRDVLSDGETPSPWSWSGYERIPTDVSVDKYLDQWRENELRRRERARKRAERNGTPDSTAELRSVDIASEELRPRLVQAKNIAEDGFAKQKACLLGRVLVFDRNAHPLFDPYATTKSCSNKTVDCVSSARRNKKALSTLTIENQTLNERMLTEAITELEIQDAEARPSGPASEVNKKHIFKPLQKDPAAQAMNGELWCHSNIGQLLPPSLKEEWISFCSRYEARNCRLFDAFAKSSSAAGQSIENCEDDVQDSEPASLFGTTFYFNGLQRDKDGARLVNFNRPVPLYALSRHRNSNDNTRADRVRTRNRPGEGPVEFLGWFRLTSLRLVAPHSPELIRMLEIKDGAKGFKKQRSKEAWAKSLSTAWARIGIERIRTKTFTIGHDETAREVLLMDPSMASGCPDELEAYISKLAGLQTS</sequence>
<evidence type="ECO:0000313" key="1">
    <source>
        <dbReference type="EMBL" id="KDN35678.1"/>
    </source>
</evidence>
<comment type="caution">
    <text evidence="1">The sequence shown here is derived from an EMBL/GenBank/DDBJ whole genome shotgun (WGS) entry which is preliminary data.</text>
</comment>
<dbReference type="OrthoDB" id="2563155at2759"/>
<gene>
    <name evidence="1" type="ORF">K437DRAFT_276958</name>
</gene>
<dbReference type="Proteomes" id="UP000027361">
    <property type="component" value="Unassembled WGS sequence"/>
</dbReference>
<dbReference type="EMBL" id="JMSN01000200">
    <property type="protein sequence ID" value="KDN35678.1"/>
    <property type="molecule type" value="Genomic_DNA"/>
</dbReference>
<dbReference type="HOGENOM" id="CLU_589477_0_0_1"/>
<dbReference type="GeneID" id="25266788"/>
<proteinExistence type="predicted"/>
<protein>
    <submittedName>
        <fullName evidence="1">Uncharacterized protein</fullName>
    </submittedName>
</protein>
<dbReference type="AlphaFoldDB" id="A0A066V5Z5"/>
<reference evidence="1 2" key="1">
    <citation type="submission" date="2014-05" db="EMBL/GenBank/DDBJ databases">
        <title>Draft genome sequence of a rare smut relative, Tilletiaria anomala UBC 951.</title>
        <authorList>
            <consortium name="DOE Joint Genome Institute"/>
            <person name="Toome M."/>
            <person name="Kuo A."/>
            <person name="Henrissat B."/>
            <person name="Lipzen A."/>
            <person name="Tritt A."/>
            <person name="Yoshinaga Y."/>
            <person name="Zane M."/>
            <person name="Barry K."/>
            <person name="Grigoriev I.V."/>
            <person name="Spatafora J.W."/>
            <person name="Aimea M.C."/>
        </authorList>
    </citation>
    <scope>NUCLEOTIDE SEQUENCE [LARGE SCALE GENOMIC DNA]</scope>
    <source>
        <strain evidence="1 2">UBC 951</strain>
    </source>
</reference>
<name>A0A066V5Z5_TILAU</name>
<dbReference type="InParanoid" id="A0A066V5Z5"/>